<dbReference type="Pfam" id="PF00743">
    <property type="entry name" value="FMO-like"/>
    <property type="match status" value="1"/>
</dbReference>
<dbReference type="GO" id="GO:0050661">
    <property type="term" value="F:NADP binding"/>
    <property type="evidence" value="ECO:0007669"/>
    <property type="project" value="InterPro"/>
</dbReference>
<evidence type="ECO:0000256" key="2">
    <source>
        <dbReference type="ARBA" id="ARBA00010139"/>
    </source>
</evidence>
<evidence type="ECO:0008006" key="8">
    <source>
        <dbReference type="Google" id="ProtNLM"/>
    </source>
</evidence>
<dbReference type="RefSeq" id="XP_016244321.1">
    <property type="nucleotide sequence ID" value="XM_016397130.1"/>
</dbReference>
<dbReference type="SUPFAM" id="SSF51905">
    <property type="entry name" value="FAD/NAD(P)-binding domain"/>
    <property type="match status" value="3"/>
</dbReference>
<dbReference type="PANTHER" id="PTHR42877:SF12">
    <property type="entry name" value="MONOOXYGENASE"/>
    <property type="match status" value="1"/>
</dbReference>
<gene>
    <name evidence="6" type="ORF">PV07_09839</name>
</gene>
<dbReference type="InterPro" id="IPR036188">
    <property type="entry name" value="FAD/NAD-bd_sf"/>
</dbReference>
<protein>
    <recommendedName>
        <fullName evidence="8">FAD/NAD(P)-binding domain-containing protein</fullName>
    </recommendedName>
</protein>
<sequence>MSARSKLGVNCEIYSRPSTPRQRLSQLFDFLSSVKAQRHIYSSEESKTMGSIRIEKEVNGLSTERDSYQIEEYPLGEARPLKVICIGAGATGLNLIYRARRHLKNIDLTVYEKNPSIGGTWFENIYPGCACDIPSHIYQFLWALNPDWSSFYVTGPEIFKYFTEVVERYQLDQNIKTQHLVTRAEWCEEDGIWNVTVTDQTTGQEIQDSCHFLVNGAGFLNHWQWPDIPGLQSFKGTLLHSAHWDQSVQLSGKRIAVVGNGSSGIQLVTALQPIADHLTNFIRNPTWISTSYAQAFAGPNGANFSYSEQQREEFRKDSSKFLQYRKAIETDMNSNFAFSLKDSPQQALAVEGITKMMKARLGSRSEDLADILIPTEFGFGCRRPTPGTGYLEALTAPNVTVEYDSIGQVVENGIKLKNGTVLEFDAIICATGFETSWRPRFPIIGRNGMDLRKQWKDRPKSYLSCTVANFPNYFVFLGPNSPLSHGSALPSIEHLTKYLFQLIYKVQTENYKAVEPLEEAVDDFIEHADKFMERTVWGGNCRSWMKGGKKDSPPLTHPGSRLHWFQMLHEPRWEDYKWTRRSRNRFAYLGNGWCTMEEEGKDKAWYMDDPDQGFERLIY</sequence>
<evidence type="ECO:0000256" key="1">
    <source>
        <dbReference type="ARBA" id="ARBA00001974"/>
    </source>
</evidence>
<name>A0A0D2C0V8_9EURO</name>
<keyword evidence="4" id="KW-0274">FAD</keyword>
<dbReference type="Gene3D" id="3.50.50.60">
    <property type="entry name" value="FAD/NAD(P)-binding domain"/>
    <property type="match status" value="2"/>
</dbReference>
<dbReference type="EMBL" id="KN847045">
    <property type="protein sequence ID" value="KIW24105.1"/>
    <property type="molecule type" value="Genomic_DNA"/>
</dbReference>
<evidence type="ECO:0000256" key="5">
    <source>
        <dbReference type="ARBA" id="ARBA00023002"/>
    </source>
</evidence>
<dbReference type="PANTHER" id="PTHR42877">
    <property type="entry name" value="L-ORNITHINE N(5)-MONOOXYGENASE-RELATED"/>
    <property type="match status" value="1"/>
</dbReference>
<dbReference type="GeneID" id="27349033"/>
<dbReference type="GO" id="GO:0050660">
    <property type="term" value="F:flavin adenine dinucleotide binding"/>
    <property type="evidence" value="ECO:0007669"/>
    <property type="project" value="InterPro"/>
</dbReference>
<keyword evidence="7" id="KW-1185">Reference proteome</keyword>
<comment type="cofactor">
    <cofactor evidence="1">
        <name>FAD</name>
        <dbReference type="ChEBI" id="CHEBI:57692"/>
    </cofactor>
</comment>
<keyword evidence="3" id="KW-0285">Flavoprotein</keyword>
<dbReference type="AlphaFoldDB" id="A0A0D2C0V8"/>
<dbReference type="Proteomes" id="UP000054466">
    <property type="component" value="Unassembled WGS sequence"/>
</dbReference>
<dbReference type="HOGENOM" id="CLU_006937_6_1_1"/>
<evidence type="ECO:0000313" key="6">
    <source>
        <dbReference type="EMBL" id="KIW24105.1"/>
    </source>
</evidence>
<dbReference type="InterPro" id="IPR051209">
    <property type="entry name" value="FAD-bind_Monooxygenase_sf"/>
</dbReference>
<organism evidence="6 7">
    <name type="scientific">Cladophialophora immunda</name>
    <dbReference type="NCBI Taxonomy" id="569365"/>
    <lineage>
        <taxon>Eukaryota</taxon>
        <taxon>Fungi</taxon>
        <taxon>Dikarya</taxon>
        <taxon>Ascomycota</taxon>
        <taxon>Pezizomycotina</taxon>
        <taxon>Eurotiomycetes</taxon>
        <taxon>Chaetothyriomycetidae</taxon>
        <taxon>Chaetothyriales</taxon>
        <taxon>Herpotrichiellaceae</taxon>
        <taxon>Cladophialophora</taxon>
    </lineage>
</organism>
<keyword evidence="5" id="KW-0560">Oxidoreductase</keyword>
<evidence type="ECO:0000256" key="3">
    <source>
        <dbReference type="ARBA" id="ARBA00022630"/>
    </source>
</evidence>
<comment type="similarity">
    <text evidence="2">Belongs to the FAD-binding monooxygenase family.</text>
</comment>
<dbReference type="VEuPathDB" id="FungiDB:PV07_09839"/>
<dbReference type="InterPro" id="IPR020946">
    <property type="entry name" value="Flavin_mOase-like"/>
</dbReference>
<evidence type="ECO:0000256" key="4">
    <source>
        <dbReference type="ARBA" id="ARBA00022827"/>
    </source>
</evidence>
<dbReference type="GO" id="GO:0004499">
    <property type="term" value="F:N,N-dimethylaniline monooxygenase activity"/>
    <property type="evidence" value="ECO:0007669"/>
    <property type="project" value="InterPro"/>
</dbReference>
<accession>A0A0D2C0V8</accession>
<evidence type="ECO:0000313" key="7">
    <source>
        <dbReference type="Proteomes" id="UP000054466"/>
    </source>
</evidence>
<reference evidence="6 7" key="1">
    <citation type="submission" date="2015-01" db="EMBL/GenBank/DDBJ databases">
        <title>The Genome Sequence of Cladophialophora immunda CBS83496.</title>
        <authorList>
            <consortium name="The Broad Institute Genomics Platform"/>
            <person name="Cuomo C."/>
            <person name="de Hoog S."/>
            <person name="Gorbushina A."/>
            <person name="Stielow B."/>
            <person name="Teixiera M."/>
            <person name="Abouelleil A."/>
            <person name="Chapman S.B."/>
            <person name="Priest M."/>
            <person name="Young S.K."/>
            <person name="Wortman J."/>
            <person name="Nusbaum C."/>
            <person name="Birren B."/>
        </authorList>
    </citation>
    <scope>NUCLEOTIDE SEQUENCE [LARGE SCALE GENOMIC DNA]</scope>
    <source>
        <strain evidence="6 7">CBS 83496</strain>
    </source>
</reference>
<proteinExistence type="inferred from homology"/>
<dbReference type="OrthoDB" id="74360at2759"/>